<comment type="caution">
    <text evidence="3">The sequence shown here is derived from an EMBL/GenBank/DDBJ whole genome shotgun (WGS) entry which is preliminary data.</text>
</comment>
<dbReference type="InterPro" id="IPR032675">
    <property type="entry name" value="LRR_dom_sf"/>
</dbReference>
<feature type="compositionally biased region" description="Pro residues" evidence="1">
    <location>
        <begin position="474"/>
        <end position="484"/>
    </location>
</feature>
<evidence type="ECO:0000313" key="3">
    <source>
        <dbReference type="EMBL" id="RHZ54805.1"/>
    </source>
</evidence>
<dbReference type="SUPFAM" id="SSF52047">
    <property type="entry name" value="RNI-like"/>
    <property type="match status" value="2"/>
</dbReference>
<dbReference type="InterPro" id="IPR057334">
    <property type="entry name" value="PH_2nd_LRR"/>
</dbReference>
<dbReference type="Pfam" id="PF25353">
    <property type="entry name" value="PH_2nd_LRR"/>
    <property type="match status" value="1"/>
</dbReference>
<name>A0A397GVG2_9GLOM</name>
<gene>
    <name evidence="3" type="ORF">Glove_423g34</name>
</gene>
<dbReference type="Gene3D" id="3.80.10.10">
    <property type="entry name" value="Ribonuclease Inhibitor"/>
    <property type="match status" value="1"/>
</dbReference>
<proteinExistence type="predicted"/>
<dbReference type="InterPro" id="IPR001611">
    <property type="entry name" value="Leu-rich_rpt"/>
</dbReference>
<sequence length="1144" mass="129008">MFTSHLTNEVYPDRHGGKVEESNGDDDSLFSLKHKKTKDQQKLLSNQTRIDYSNKSIRSNDSLVKSSSSNNTNLDEIKEKASSRTFKFPPASHSKTSSIGKLMAFSSIKGALNRPKNSRHIKMLSELNLSAPEANEPVLFESKVTKWNSSLIKKFSNNYLVLTKKCLFHFKSPEKSAKIFDGIPLCTLPPKSKDNDNLLDSSCGIPVEHVVLTLATVFSITEYLTPEPTIRLDYISSHKKQSFVTITALDLQKHRQWLISLRSAVRSSNSIGPYFTSYQRTWLTQKLISIDDLDDLTDENEENLKSYRVLLKSKTDGNSGGNFEKERCLPVSLVLGKNNLYFIPSHFINADEKYRMNKELSINNAVFIEEIKLKQVDIKKYQYPLLCLTNIRSDGHDDTFQLTFMNNQKLTKQTLTLSSLLFEIIIKEIKSAIDSIIYWYSNPSYQMQILSSPTSFPSLSSPSTSFPSLLSPPSFSPTSPPPTTPLSSHLTSLNNFSGRDKTQMIGLERMIEAQCHAFKTSKARISFNVEYVIGSESVIFGLDVEHLPFRFTLFPPNENLNKYNNLEGEDDEDYTNPELLAILNSLKYHPLLYEVIFRNINLSKLQIESSTTGKNMLPLAMYELLVTNPKLRKLDLTFCGITGETISAIGDALSTGKSSLERLIISDNCITREGAQALARGISVHGSMIKELNISNCELTHDNLMFILNAFDTNDDVEKLESLDLSNNPCEADIISNFLSRTVNLRTLNLRNCNKLITGLKKSIQFENLNLTTLDIGGIPLNSKEQLRSLYSYIQSTSFAKIKYFSVDHCNLDGQVLAVILSCVTSSPNYEKIRVWAGGNHITRTPVGCKEFCNAVKNDWTPMWLSLDNTIFGSDIELIEDILTSFCENSVLEFLDLSHPQFNDDVRNNYNNNNDNINNNINNINNINNNNEISPNQIVTARKACEMIGKIFRENKSIKELLLLGDAEQSWGQSLGIQLLELESNNSLQRLNIKGNGISNIGAKCLSEALKSNTTLKLLNMDENEIGIEGYTSIYNVISAHENTTLQELVYPIHDMQTYIGSLDVKLSNPTSRDSLFSLRSNHRISIEKQKIEFKNVIGKIILEIKEHLKNNEINTNNIGNNSEINIMDDEDNEKIEVGYLDSD</sequence>
<evidence type="ECO:0000259" key="2">
    <source>
        <dbReference type="Pfam" id="PF25353"/>
    </source>
</evidence>
<feature type="region of interest" description="Disordered" evidence="1">
    <location>
        <begin position="470"/>
        <end position="489"/>
    </location>
</feature>
<dbReference type="AlphaFoldDB" id="A0A397GVG2"/>
<evidence type="ECO:0000256" key="1">
    <source>
        <dbReference type="SAM" id="MobiDB-lite"/>
    </source>
</evidence>
<protein>
    <recommendedName>
        <fullName evidence="2">LRR-containing protein second PH domain-containing protein</fullName>
    </recommendedName>
</protein>
<accession>A0A397GVG2</accession>
<feature type="domain" description="LRR-containing protein second PH" evidence="2">
    <location>
        <begin position="293"/>
        <end position="449"/>
    </location>
</feature>
<dbReference type="EMBL" id="PQFF01000374">
    <property type="protein sequence ID" value="RHZ54805.1"/>
    <property type="molecule type" value="Genomic_DNA"/>
</dbReference>
<keyword evidence="4" id="KW-1185">Reference proteome</keyword>
<dbReference type="STRING" id="1348612.A0A397GVG2"/>
<organism evidence="3 4">
    <name type="scientific">Diversispora epigaea</name>
    <dbReference type="NCBI Taxonomy" id="1348612"/>
    <lineage>
        <taxon>Eukaryota</taxon>
        <taxon>Fungi</taxon>
        <taxon>Fungi incertae sedis</taxon>
        <taxon>Mucoromycota</taxon>
        <taxon>Glomeromycotina</taxon>
        <taxon>Glomeromycetes</taxon>
        <taxon>Diversisporales</taxon>
        <taxon>Diversisporaceae</taxon>
        <taxon>Diversispora</taxon>
    </lineage>
</organism>
<feature type="compositionally biased region" description="Basic and acidic residues" evidence="1">
    <location>
        <begin position="11"/>
        <end position="21"/>
    </location>
</feature>
<dbReference type="PANTHER" id="PTHR47679">
    <property type="entry name" value="PROTEIN TORNADO 1"/>
    <property type="match status" value="1"/>
</dbReference>
<dbReference type="SMART" id="SM00368">
    <property type="entry name" value="LRR_RI"/>
    <property type="match status" value="4"/>
</dbReference>
<dbReference type="PANTHER" id="PTHR47679:SF2">
    <property type="entry name" value="C-TERMINAL OF ROC (COR) DOMAIN-CONTAINING PROTEIN"/>
    <property type="match status" value="1"/>
</dbReference>
<dbReference type="Pfam" id="PF13516">
    <property type="entry name" value="LRR_6"/>
    <property type="match status" value="3"/>
</dbReference>
<dbReference type="Proteomes" id="UP000266861">
    <property type="component" value="Unassembled WGS sequence"/>
</dbReference>
<evidence type="ECO:0000313" key="4">
    <source>
        <dbReference type="Proteomes" id="UP000266861"/>
    </source>
</evidence>
<reference evidence="3 4" key="1">
    <citation type="submission" date="2018-08" db="EMBL/GenBank/DDBJ databases">
        <title>Genome and evolution of the arbuscular mycorrhizal fungus Diversispora epigaea (formerly Glomus versiforme) and its bacterial endosymbionts.</title>
        <authorList>
            <person name="Sun X."/>
            <person name="Fei Z."/>
            <person name="Harrison M."/>
        </authorList>
    </citation>
    <scope>NUCLEOTIDE SEQUENCE [LARGE SCALE GENOMIC DNA]</scope>
    <source>
        <strain evidence="3 4">IT104</strain>
    </source>
</reference>
<feature type="region of interest" description="Disordered" evidence="1">
    <location>
        <begin position="1"/>
        <end position="30"/>
    </location>
</feature>
<dbReference type="OrthoDB" id="120976at2759"/>